<dbReference type="InterPro" id="IPR036879">
    <property type="entry name" value="TF_MADSbox_sf"/>
</dbReference>
<evidence type="ECO:0008006" key="3">
    <source>
        <dbReference type="Google" id="ProtNLM"/>
    </source>
</evidence>
<dbReference type="AlphaFoldDB" id="A0ABC8JD66"/>
<accession>A0ABC8JD66</accession>
<reference evidence="1 2" key="1">
    <citation type="submission" date="2022-03" db="EMBL/GenBank/DDBJ databases">
        <authorList>
            <person name="Macdonald S."/>
            <person name="Ahmed S."/>
            <person name="Newling K."/>
        </authorList>
    </citation>
    <scope>NUCLEOTIDE SEQUENCE [LARGE SCALE GENOMIC DNA]</scope>
</reference>
<dbReference type="Proteomes" id="UP001642260">
    <property type="component" value="Unassembled WGS sequence"/>
</dbReference>
<protein>
    <recommendedName>
        <fullName evidence="3">MADS-box domain-containing protein</fullName>
    </recommendedName>
</protein>
<sequence length="237" mass="27118">MNLTRIVNARARKTAFKRRMQRLKKEAKVLTTSGGLDVCMTFFNRNDNKLVVWPSEEVVESLIDRFSSLPIFERNNMAETQESFNINTNIQEIQKKLVDCRKRVAELKMNHLISQLENGRGLDDLSQTEIESLRSYTDKKITGLNKKLGYQEHAYTSVNKPFLKDETPKVLDGPSARQGHCSSMMGSESMYLLDKWFLDDPKIQEHGDGTHVITKTHGFDLNLEPSDDEEDMSTVTG</sequence>
<dbReference type="EMBL" id="CAKOAT010096377">
    <property type="protein sequence ID" value="CAH8321725.1"/>
    <property type="molecule type" value="Genomic_DNA"/>
</dbReference>
<evidence type="ECO:0000313" key="2">
    <source>
        <dbReference type="Proteomes" id="UP001642260"/>
    </source>
</evidence>
<dbReference type="SUPFAM" id="SSF55455">
    <property type="entry name" value="SRF-like"/>
    <property type="match status" value="1"/>
</dbReference>
<keyword evidence="2" id="KW-1185">Reference proteome</keyword>
<comment type="caution">
    <text evidence="1">The sequence shown here is derived from an EMBL/GenBank/DDBJ whole genome shotgun (WGS) entry which is preliminary data.</text>
</comment>
<name>A0ABC8JD66_ERUVS</name>
<gene>
    <name evidence="1" type="ORF">ERUC_LOCUS9430</name>
</gene>
<proteinExistence type="predicted"/>
<dbReference type="Gene3D" id="3.40.1810.10">
    <property type="entry name" value="Transcription factor, MADS-box"/>
    <property type="match status" value="1"/>
</dbReference>
<organism evidence="1 2">
    <name type="scientific">Eruca vesicaria subsp. sativa</name>
    <name type="common">Garden rocket</name>
    <name type="synonym">Eruca sativa</name>
    <dbReference type="NCBI Taxonomy" id="29727"/>
    <lineage>
        <taxon>Eukaryota</taxon>
        <taxon>Viridiplantae</taxon>
        <taxon>Streptophyta</taxon>
        <taxon>Embryophyta</taxon>
        <taxon>Tracheophyta</taxon>
        <taxon>Spermatophyta</taxon>
        <taxon>Magnoliopsida</taxon>
        <taxon>eudicotyledons</taxon>
        <taxon>Gunneridae</taxon>
        <taxon>Pentapetalae</taxon>
        <taxon>rosids</taxon>
        <taxon>malvids</taxon>
        <taxon>Brassicales</taxon>
        <taxon>Brassicaceae</taxon>
        <taxon>Brassiceae</taxon>
        <taxon>Eruca</taxon>
    </lineage>
</organism>
<evidence type="ECO:0000313" key="1">
    <source>
        <dbReference type="EMBL" id="CAH8321725.1"/>
    </source>
</evidence>